<dbReference type="AlphaFoldDB" id="A0A0P4VY17"/>
<dbReference type="PROSITE" id="PS00108">
    <property type="entry name" value="PROTEIN_KINASE_ST"/>
    <property type="match status" value="1"/>
</dbReference>
<dbReference type="PANTHER" id="PTHR44329">
    <property type="entry name" value="SERINE/THREONINE-PROTEIN KINASE TNNI3K-RELATED"/>
    <property type="match status" value="1"/>
</dbReference>
<sequence length="344" mass="38292">MAEFKTPTAKRVGKAEGSNGTPKIVIPPSPLMKQLGYGTGVNVYLMERFSPMHGSYKSPWAVKKRNRMINDEDGEYSKRLNVEANLLKTMSHPNIIGFRSYTVQIDGAPCLAMESGDQSLENLIEKREEADLGPFLSTQILKVARDIACGLQYLHEEKKLLHGDLKSGNILIQGNFKAAKLCDFGVSLKLNEKGVLCDPAQCYVGTECWSAPEVFEDDVITQKTDMFSFGLVLWEMLTLHAPHVDKLNPDFSSTELSESVLSDSLQEEEYLKALGTRPSLPDTPLTEDYLPVLEIFYACTEADPAKRPTAAKILQVLDSILEEKENTKGVGGDRKFLEMLHEDL</sequence>
<accession>A0A0P4VY17</accession>
<dbReference type="Gene3D" id="1.10.510.10">
    <property type="entry name" value="Transferase(Phosphotransferase) domain 1"/>
    <property type="match status" value="1"/>
</dbReference>
<dbReference type="GO" id="GO:0005524">
    <property type="term" value="F:ATP binding"/>
    <property type="evidence" value="ECO:0007669"/>
    <property type="project" value="InterPro"/>
</dbReference>
<evidence type="ECO:0000259" key="2">
    <source>
        <dbReference type="PROSITE" id="PS50011"/>
    </source>
</evidence>
<dbReference type="InterPro" id="IPR051681">
    <property type="entry name" value="Ser/Thr_Kinases-Pseudokinases"/>
</dbReference>
<dbReference type="Pfam" id="PF00069">
    <property type="entry name" value="Pkinase"/>
    <property type="match status" value="1"/>
</dbReference>
<evidence type="ECO:0000313" key="3">
    <source>
        <dbReference type="EMBL" id="JAI60857.1"/>
    </source>
</evidence>
<dbReference type="SUPFAM" id="SSF56112">
    <property type="entry name" value="Protein kinase-like (PK-like)"/>
    <property type="match status" value="1"/>
</dbReference>
<organism evidence="3">
    <name type="scientific">Scylla olivacea</name>
    <name type="common">Orange mud crab</name>
    <name type="synonym">Cancer olivacea</name>
    <dbReference type="NCBI Taxonomy" id="85551"/>
    <lineage>
        <taxon>Eukaryota</taxon>
        <taxon>Metazoa</taxon>
        <taxon>Ecdysozoa</taxon>
        <taxon>Arthropoda</taxon>
        <taxon>Crustacea</taxon>
        <taxon>Multicrustacea</taxon>
        <taxon>Malacostraca</taxon>
        <taxon>Eumalacostraca</taxon>
        <taxon>Eucarida</taxon>
        <taxon>Decapoda</taxon>
        <taxon>Pleocyemata</taxon>
        <taxon>Brachyura</taxon>
        <taxon>Eubrachyura</taxon>
        <taxon>Portunoidea</taxon>
        <taxon>Portunidae</taxon>
        <taxon>Portuninae</taxon>
        <taxon>Scylla</taxon>
    </lineage>
</organism>
<dbReference type="PROSITE" id="PS50011">
    <property type="entry name" value="PROTEIN_KINASE_DOM"/>
    <property type="match status" value="1"/>
</dbReference>
<dbReference type="InterPro" id="IPR011009">
    <property type="entry name" value="Kinase-like_dom_sf"/>
</dbReference>
<feature type="region of interest" description="Disordered" evidence="1">
    <location>
        <begin position="1"/>
        <end position="25"/>
    </location>
</feature>
<name>A0A0P4VY17_SCYOL</name>
<dbReference type="SMART" id="SM00220">
    <property type="entry name" value="S_TKc"/>
    <property type="match status" value="1"/>
</dbReference>
<dbReference type="InterPro" id="IPR008271">
    <property type="entry name" value="Ser/Thr_kinase_AS"/>
</dbReference>
<reference evidence="3" key="1">
    <citation type="submission" date="2015-09" db="EMBL/GenBank/DDBJ databases">
        <title>Scylla olivacea transcriptome.</title>
        <authorList>
            <person name="Ikhwanuddin M."/>
        </authorList>
    </citation>
    <scope>NUCLEOTIDE SEQUENCE</scope>
</reference>
<protein>
    <recommendedName>
        <fullName evidence="2">Protein kinase domain-containing protein</fullName>
    </recommendedName>
</protein>
<evidence type="ECO:0000256" key="1">
    <source>
        <dbReference type="SAM" id="MobiDB-lite"/>
    </source>
</evidence>
<proteinExistence type="predicted"/>
<dbReference type="GO" id="GO:0004674">
    <property type="term" value="F:protein serine/threonine kinase activity"/>
    <property type="evidence" value="ECO:0007669"/>
    <property type="project" value="TreeGrafter"/>
</dbReference>
<feature type="domain" description="Protein kinase" evidence="2">
    <location>
        <begin position="29"/>
        <end position="321"/>
    </location>
</feature>
<dbReference type="Gene3D" id="3.30.200.20">
    <property type="entry name" value="Phosphorylase Kinase, domain 1"/>
    <property type="match status" value="1"/>
</dbReference>
<dbReference type="EMBL" id="GDRN01088409">
    <property type="protein sequence ID" value="JAI60857.1"/>
    <property type="molecule type" value="Transcribed_RNA"/>
</dbReference>
<dbReference type="InterPro" id="IPR000719">
    <property type="entry name" value="Prot_kinase_dom"/>
</dbReference>